<dbReference type="RefSeq" id="WP_037441895.1">
    <property type="nucleotide sequence ID" value="NZ_JPEO01000004.1"/>
</dbReference>
<evidence type="ECO:0000313" key="1">
    <source>
        <dbReference type="EMBL" id="KFZ37916.1"/>
    </source>
</evidence>
<dbReference type="InterPro" id="IPR024476">
    <property type="entry name" value="DUF3861"/>
</dbReference>
<evidence type="ECO:0008006" key="3">
    <source>
        <dbReference type="Google" id="ProtNLM"/>
    </source>
</evidence>
<dbReference type="eggNOG" id="ENOG5032YDA">
    <property type="taxonomic scope" value="Bacteria"/>
</dbReference>
<comment type="caution">
    <text evidence="1">The sequence shown here is derived from an EMBL/GenBank/DDBJ whole genome shotgun (WGS) entry which is preliminary data.</text>
</comment>
<protein>
    <recommendedName>
        <fullName evidence="3">DUF3861 domain-containing protein</fullName>
    </recommendedName>
</protein>
<accession>A0A094JZV5</accession>
<proteinExistence type="predicted"/>
<dbReference type="Pfam" id="PF12977">
    <property type="entry name" value="DUF3861"/>
    <property type="match status" value="1"/>
</dbReference>
<dbReference type="Gene3D" id="3.10.20.850">
    <property type="entry name" value="Protein of unknown function DUF3861"/>
    <property type="match status" value="1"/>
</dbReference>
<sequence>MPHQYRISVEKLDDAQQTTHSLSFNTINHDDIFKILERVDGKFGFSDEQTKSFIVGLKLFGEVMMQERKHPLFEELGPQFKQFMKKLKSSV</sequence>
<dbReference type="EMBL" id="JPEO01000004">
    <property type="protein sequence ID" value="KFZ37916.1"/>
    <property type="molecule type" value="Genomic_DNA"/>
</dbReference>
<reference evidence="1 2" key="1">
    <citation type="submission" date="2014-06" db="EMBL/GenBank/DDBJ databases">
        <title>Shewanella sp. YQH10.</title>
        <authorList>
            <person name="Liu Y."/>
            <person name="Zeng R."/>
        </authorList>
    </citation>
    <scope>NUCLEOTIDE SEQUENCE [LARGE SCALE GENOMIC DNA]</scope>
    <source>
        <strain evidence="1 2">YQH10</strain>
    </source>
</reference>
<keyword evidence="2" id="KW-1185">Reference proteome</keyword>
<dbReference type="Proteomes" id="UP000029264">
    <property type="component" value="Unassembled WGS sequence"/>
</dbReference>
<dbReference type="AlphaFoldDB" id="A0A094JZV5"/>
<organism evidence="1 2">
    <name type="scientific">Shewanella mangrovi</name>
    <dbReference type="NCBI Taxonomy" id="1515746"/>
    <lineage>
        <taxon>Bacteria</taxon>
        <taxon>Pseudomonadati</taxon>
        <taxon>Pseudomonadota</taxon>
        <taxon>Gammaproteobacteria</taxon>
        <taxon>Alteromonadales</taxon>
        <taxon>Shewanellaceae</taxon>
        <taxon>Shewanella</taxon>
    </lineage>
</organism>
<gene>
    <name evidence="1" type="ORF">HR45_08745</name>
</gene>
<name>A0A094JZV5_9GAMM</name>
<dbReference type="InterPro" id="IPR038194">
    <property type="entry name" value="DUF3861_sf"/>
</dbReference>
<evidence type="ECO:0000313" key="2">
    <source>
        <dbReference type="Proteomes" id="UP000029264"/>
    </source>
</evidence>